<evidence type="ECO:0000256" key="9">
    <source>
        <dbReference type="ARBA" id="ARBA00023136"/>
    </source>
</evidence>
<comment type="pathway">
    <text evidence="2">Energy metabolism; oxidative phosphorylation.</text>
</comment>
<dbReference type="FunFam" id="4.10.51.10:FF:000001">
    <property type="entry name" value="Cytochrome c oxidase subunit 7B, mitochondrial"/>
    <property type="match status" value="1"/>
</dbReference>
<dbReference type="Proteomes" id="UP000694387">
    <property type="component" value="Chromosome 1"/>
</dbReference>
<evidence type="ECO:0000256" key="5">
    <source>
        <dbReference type="ARBA" id="ARBA00022792"/>
    </source>
</evidence>
<dbReference type="GO" id="GO:0006123">
    <property type="term" value="P:mitochondrial electron transport, cytochrome c to oxygen"/>
    <property type="evidence" value="ECO:0007669"/>
    <property type="project" value="InterPro"/>
</dbReference>
<dbReference type="InterPro" id="IPR023272">
    <property type="entry name" value="Cyt_c_oxidase_suVIIB_dom_sf"/>
</dbReference>
<evidence type="ECO:0000256" key="2">
    <source>
        <dbReference type="ARBA" id="ARBA00004673"/>
    </source>
</evidence>
<organism evidence="10 11">
    <name type="scientific">Equus asinus</name>
    <name type="common">Donkey</name>
    <name type="synonym">Equus africanus asinus</name>
    <dbReference type="NCBI Taxonomy" id="9793"/>
    <lineage>
        <taxon>Eukaryota</taxon>
        <taxon>Metazoa</taxon>
        <taxon>Chordata</taxon>
        <taxon>Craniata</taxon>
        <taxon>Vertebrata</taxon>
        <taxon>Euteleostomi</taxon>
        <taxon>Mammalia</taxon>
        <taxon>Eutheria</taxon>
        <taxon>Laurasiatheria</taxon>
        <taxon>Perissodactyla</taxon>
        <taxon>Equidae</taxon>
        <taxon>Equus</taxon>
    </lineage>
</organism>
<comment type="similarity">
    <text evidence="3">Belongs to the cytochrome c oxidase VIIb family.</text>
</comment>
<reference evidence="10" key="2">
    <citation type="submission" date="2025-08" db="UniProtKB">
        <authorList>
            <consortium name="Ensembl"/>
        </authorList>
    </citation>
    <scope>IDENTIFICATION</scope>
</reference>
<sequence length="60" mass="6996">MARQSHIKYSPDFHDKYDNAVLASRTTCHVIVWMLAITQIGIEWNLSFVGRVTSKEWTDQ</sequence>
<dbReference type="Gene3D" id="4.10.51.10">
    <property type="entry name" value="Cytochrome C Oxidase, chain K"/>
    <property type="match status" value="1"/>
</dbReference>
<name>A0A9L0I7Z5_EQUAS</name>
<accession>A0A9L0I7Z5</accession>
<evidence type="ECO:0000256" key="3">
    <source>
        <dbReference type="ARBA" id="ARBA00007351"/>
    </source>
</evidence>
<evidence type="ECO:0000256" key="8">
    <source>
        <dbReference type="ARBA" id="ARBA00023128"/>
    </source>
</evidence>
<dbReference type="SUPFAM" id="SSF81423">
    <property type="entry name" value="Mitochondrial cytochrome c oxidase subunit VIIb"/>
    <property type="match status" value="1"/>
</dbReference>
<keyword evidence="4" id="KW-0812">Transmembrane</keyword>
<evidence type="ECO:0000256" key="6">
    <source>
        <dbReference type="ARBA" id="ARBA00022946"/>
    </source>
</evidence>
<protein>
    <submittedName>
        <fullName evidence="10">Uncharacterized protein</fullName>
    </submittedName>
</protein>
<evidence type="ECO:0000256" key="1">
    <source>
        <dbReference type="ARBA" id="ARBA00004434"/>
    </source>
</evidence>
<keyword evidence="7" id="KW-1133">Transmembrane helix</keyword>
<dbReference type="PANTHER" id="PTHR16716">
    <property type="entry name" value="CYTOCHROME C OXIDASE SUBUNIT 7B, MITOCHONDRIAL"/>
    <property type="match status" value="1"/>
</dbReference>
<reference evidence="10 11" key="1">
    <citation type="journal article" date="2020" name="Nat. Commun.">
        <title>Donkey genomes provide new insights into domestication and selection for coat color.</title>
        <authorList>
            <person name="Wang"/>
            <person name="C."/>
            <person name="Li"/>
            <person name="H."/>
            <person name="Guo"/>
            <person name="Y."/>
            <person name="Huang"/>
            <person name="J."/>
            <person name="Sun"/>
            <person name="Y."/>
            <person name="Min"/>
            <person name="J."/>
            <person name="Wang"/>
            <person name="J."/>
            <person name="Fang"/>
            <person name="X."/>
            <person name="Zhao"/>
            <person name="Z."/>
            <person name="Wang"/>
            <person name="S."/>
            <person name="Zhang"/>
            <person name="Y."/>
            <person name="Liu"/>
            <person name="Q."/>
            <person name="Jiang"/>
            <person name="Q."/>
            <person name="Wang"/>
            <person name="X."/>
            <person name="Guo"/>
            <person name="Y."/>
            <person name="Yang"/>
            <person name="C."/>
            <person name="Wang"/>
            <person name="Y."/>
            <person name="Tian"/>
            <person name="F."/>
            <person name="Zhuang"/>
            <person name="G."/>
            <person name="Fan"/>
            <person name="Y."/>
            <person name="Gao"/>
            <person name="Q."/>
            <person name="Li"/>
            <person name="Y."/>
            <person name="Ju"/>
            <person name="Z."/>
            <person name="Li"/>
            <person name="J."/>
            <person name="Li"/>
            <person name="R."/>
            <person name="Hou"/>
            <person name="M."/>
            <person name="Yang"/>
            <person name="G."/>
            <person name="Liu"/>
            <person name="G."/>
            <person name="Liu"/>
            <person name="W."/>
            <person name="Guo"/>
            <person name="J."/>
            <person name="Pan"/>
            <person name="S."/>
            <person name="Fan"/>
            <person name="G."/>
            <person name="Zhang"/>
            <person name="W."/>
            <person name="Zhang"/>
            <person name="R."/>
            <person name="Yu"/>
            <person name="J."/>
            <person name="Zhang"/>
            <person name="X."/>
            <person name="Yin"/>
            <person name="Q."/>
            <person name="Ji"/>
            <person name="C."/>
            <person name="Jin"/>
            <person name="Y."/>
            <person name="Yue"/>
            <person name="G."/>
            <person name="Liu"/>
            <person name="M."/>
            <person name="Xu"/>
            <person name="J."/>
            <person name="Liu"/>
            <person name="S."/>
            <person name="Jordana"/>
            <person name="J."/>
            <person name="Noce"/>
            <person name="A."/>
            <person name="Amills"/>
            <person name="M."/>
            <person name="Wu"/>
            <person name="D.D."/>
            <person name="Li"/>
            <person name="S."/>
            <person name="Zhou"/>
            <person name="X. and Zhong"/>
            <person name="J."/>
        </authorList>
    </citation>
    <scope>NUCLEOTIDE SEQUENCE [LARGE SCALE GENOMIC DNA]</scope>
</reference>
<dbReference type="AlphaFoldDB" id="A0A9L0I7Z5"/>
<reference evidence="10" key="3">
    <citation type="submission" date="2025-09" db="UniProtKB">
        <authorList>
            <consortium name="Ensembl"/>
        </authorList>
    </citation>
    <scope>IDENTIFICATION</scope>
</reference>
<comment type="subcellular location">
    <subcellularLocation>
        <location evidence="1">Mitochondrion inner membrane</location>
        <topology evidence="1">Single-pass membrane protein</topology>
    </subcellularLocation>
</comment>
<keyword evidence="5" id="KW-0999">Mitochondrion inner membrane</keyword>
<dbReference type="InterPro" id="IPR008433">
    <property type="entry name" value="Cyt_c_oxidase_suVIIB"/>
</dbReference>
<keyword evidence="9" id="KW-0472">Membrane</keyword>
<dbReference type="GO" id="GO:0045277">
    <property type="term" value="C:respiratory chain complex IV"/>
    <property type="evidence" value="ECO:0007669"/>
    <property type="project" value="TreeGrafter"/>
</dbReference>
<dbReference type="Ensembl" id="ENSEAST00005038927.1">
    <property type="protein sequence ID" value="ENSEASP00005035996.1"/>
    <property type="gene ID" value="ENSEASG00005030242.1"/>
</dbReference>
<evidence type="ECO:0000313" key="10">
    <source>
        <dbReference type="Ensembl" id="ENSEASP00005035996.1"/>
    </source>
</evidence>
<keyword evidence="11" id="KW-1185">Reference proteome</keyword>
<dbReference type="GeneTree" id="ENSGT00390000012178"/>
<evidence type="ECO:0000256" key="4">
    <source>
        <dbReference type="ARBA" id="ARBA00022692"/>
    </source>
</evidence>
<keyword evidence="8" id="KW-0496">Mitochondrion</keyword>
<evidence type="ECO:0000256" key="7">
    <source>
        <dbReference type="ARBA" id="ARBA00022989"/>
    </source>
</evidence>
<keyword evidence="6" id="KW-0809">Transit peptide</keyword>
<dbReference type="PANTHER" id="PTHR16716:SF1">
    <property type="entry name" value="CYTOCHROME C OXIDASE SUBUNIT 7B2, MITOCHONDRIAL"/>
    <property type="match status" value="1"/>
</dbReference>
<dbReference type="GO" id="GO:0005743">
    <property type="term" value="C:mitochondrial inner membrane"/>
    <property type="evidence" value="ECO:0007669"/>
    <property type="project" value="UniProtKB-SubCell"/>
</dbReference>
<proteinExistence type="inferred from homology"/>
<evidence type="ECO:0000313" key="11">
    <source>
        <dbReference type="Proteomes" id="UP000694387"/>
    </source>
</evidence>
<dbReference type="Pfam" id="PF05392">
    <property type="entry name" value="COX7B"/>
    <property type="match status" value="1"/>
</dbReference>